<accession>A0A9D7JZ89</accession>
<feature type="signal peptide" evidence="1">
    <location>
        <begin position="1"/>
        <end position="19"/>
    </location>
</feature>
<keyword evidence="1" id="KW-0732">Signal</keyword>
<protein>
    <submittedName>
        <fullName evidence="2">DUF2242 domain-containing protein</fullName>
    </submittedName>
</protein>
<evidence type="ECO:0000256" key="1">
    <source>
        <dbReference type="SAM" id="SignalP"/>
    </source>
</evidence>
<dbReference type="Pfam" id="PF10001">
    <property type="entry name" value="DUF2242"/>
    <property type="match status" value="1"/>
</dbReference>
<dbReference type="Proteomes" id="UP000886689">
    <property type="component" value="Unassembled WGS sequence"/>
</dbReference>
<organism evidence="2 3">
    <name type="scientific">Candidatus Proximibacter danicus</name>
    <dbReference type="NCBI Taxonomy" id="2954365"/>
    <lineage>
        <taxon>Bacteria</taxon>
        <taxon>Pseudomonadati</taxon>
        <taxon>Pseudomonadota</taxon>
        <taxon>Betaproteobacteria</taxon>
        <taxon>Candidatus Proximibacter</taxon>
    </lineage>
</organism>
<feature type="chain" id="PRO_5038826024" evidence="1">
    <location>
        <begin position="20"/>
        <end position="166"/>
    </location>
</feature>
<dbReference type="InterPro" id="IPR018718">
    <property type="entry name" value="DUF2242"/>
</dbReference>
<dbReference type="EMBL" id="JADJUC010000001">
    <property type="protein sequence ID" value="MBK8522886.1"/>
    <property type="molecule type" value="Genomic_DNA"/>
</dbReference>
<proteinExistence type="predicted"/>
<reference evidence="2" key="1">
    <citation type="submission" date="2020-10" db="EMBL/GenBank/DDBJ databases">
        <title>Connecting structure to function with the recovery of over 1000 high-quality activated sludge metagenome-assembled genomes encoding full-length rRNA genes using long-read sequencing.</title>
        <authorList>
            <person name="Singleton C.M."/>
            <person name="Petriglieri F."/>
            <person name="Kristensen J.M."/>
            <person name="Kirkegaard R.H."/>
            <person name="Michaelsen T.Y."/>
            <person name="Andersen M.H."/>
            <person name="Karst S.M."/>
            <person name="Dueholm M.S."/>
            <person name="Nielsen P.H."/>
            <person name="Albertsen M."/>
        </authorList>
    </citation>
    <scope>NUCLEOTIDE SEQUENCE</scope>
    <source>
        <strain evidence="2">Hirt_18-Q3-R61-65_BATAC.395</strain>
    </source>
</reference>
<sequence>MRFLLLPALFASLLLGACAKPAPAYRAEQFTAASPFEYRTPLNPQESCNVAQRALLSQGYQVDDQKPQTVRGRKLFQPEPGHHMELNITLVCLPIQAGAVVYANALQTRYELKSSSSSAGVSVAGMGSISLPWLSEKESLMKVGEETVADPDFYRRLFELIESIDE</sequence>
<evidence type="ECO:0000313" key="3">
    <source>
        <dbReference type="Proteomes" id="UP000886689"/>
    </source>
</evidence>
<dbReference type="PROSITE" id="PS51257">
    <property type="entry name" value="PROKAR_LIPOPROTEIN"/>
    <property type="match status" value="1"/>
</dbReference>
<gene>
    <name evidence="2" type="ORF">IPL58_01375</name>
</gene>
<comment type="caution">
    <text evidence="2">The sequence shown here is derived from an EMBL/GenBank/DDBJ whole genome shotgun (WGS) entry which is preliminary data.</text>
</comment>
<name>A0A9D7JZ89_9PROT</name>
<evidence type="ECO:0000313" key="2">
    <source>
        <dbReference type="EMBL" id="MBK8522886.1"/>
    </source>
</evidence>
<dbReference type="AlphaFoldDB" id="A0A9D7JZ89"/>